<gene>
    <name evidence="1" type="ORF">F4820DRAFT_462678</name>
</gene>
<name>A0ACB9YIP6_9PEZI</name>
<sequence length="463" mass="50425">MSVSEAIEAVKKISGGLVILRGSEQYDKITGSYFSELERELKPECFLVPNSASQVADIVKAIKPFALLSKVAICGFGQQATPAVANVRDSLTIHLRNLRGVKIDMERKIASVAAGEQMGNVYEAVNAAGLGVMGNRHSNGGIGGDALQGWGLSYFSYARGFVCDNVVNYEIVLSSGEIVNANAESNSDLWIALKGGGNNFGIVTRFDLSVFEQGQLWGGKLFYFQPSFNGQIQALVYYLRRPKADVDIHICVSLGYAAALGDIMCMNDVFCTRPEKPKALEPFVDIQPQIDQMKTLRVDSLKGFTDEAFSGALSNRVVKTSTTVKADTRILEYSVETYRASLEKLRGVGNLLFSMTFEPLAVSMMEQSIARGGNSLGLKPSNGPLVVVLFYTSWDNSNDDGVVYNVNKNLSTNYRYLNYASTHQNPIGSYGSESMMQLQAVSSKYDPEGFFQTAGTGPFKLST</sequence>
<dbReference type="EMBL" id="MU393649">
    <property type="protein sequence ID" value="KAI4859219.1"/>
    <property type="molecule type" value="Genomic_DNA"/>
</dbReference>
<comment type="caution">
    <text evidence="1">The sequence shown here is derived from an EMBL/GenBank/DDBJ whole genome shotgun (WGS) entry which is preliminary data.</text>
</comment>
<reference evidence="1 2" key="1">
    <citation type="journal article" date="2022" name="New Phytol.">
        <title>Ecological generalism drives hyperdiversity of secondary metabolite gene clusters in xylarialean endophytes.</title>
        <authorList>
            <person name="Franco M.E.E."/>
            <person name="Wisecaver J.H."/>
            <person name="Arnold A.E."/>
            <person name="Ju Y.M."/>
            <person name="Slot J.C."/>
            <person name="Ahrendt S."/>
            <person name="Moore L.P."/>
            <person name="Eastman K.E."/>
            <person name="Scott K."/>
            <person name="Konkel Z."/>
            <person name="Mondo S.J."/>
            <person name="Kuo A."/>
            <person name="Hayes R.D."/>
            <person name="Haridas S."/>
            <person name="Andreopoulos B."/>
            <person name="Riley R."/>
            <person name="LaButti K."/>
            <person name="Pangilinan J."/>
            <person name="Lipzen A."/>
            <person name="Amirebrahimi M."/>
            <person name="Yan J."/>
            <person name="Adam C."/>
            <person name="Keymanesh K."/>
            <person name="Ng V."/>
            <person name="Louie K."/>
            <person name="Northen T."/>
            <person name="Drula E."/>
            <person name="Henrissat B."/>
            <person name="Hsieh H.M."/>
            <person name="Youens-Clark K."/>
            <person name="Lutzoni F."/>
            <person name="Miadlikowska J."/>
            <person name="Eastwood D.C."/>
            <person name="Hamelin R.C."/>
            <person name="Grigoriev I.V."/>
            <person name="U'Ren J.M."/>
        </authorList>
    </citation>
    <scope>NUCLEOTIDE SEQUENCE [LARGE SCALE GENOMIC DNA]</scope>
    <source>
        <strain evidence="1 2">CBS 119005</strain>
    </source>
</reference>
<dbReference type="Proteomes" id="UP001497700">
    <property type="component" value="Unassembled WGS sequence"/>
</dbReference>
<evidence type="ECO:0000313" key="2">
    <source>
        <dbReference type="Proteomes" id="UP001497700"/>
    </source>
</evidence>
<organism evidence="1 2">
    <name type="scientific">Hypoxylon rubiginosum</name>
    <dbReference type="NCBI Taxonomy" id="110542"/>
    <lineage>
        <taxon>Eukaryota</taxon>
        <taxon>Fungi</taxon>
        <taxon>Dikarya</taxon>
        <taxon>Ascomycota</taxon>
        <taxon>Pezizomycotina</taxon>
        <taxon>Sordariomycetes</taxon>
        <taxon>Xylariomycetidae</taxon>
        <taxon>Xylariales</taxon>
        <taxon>Hypoxylaceae</taxon>
        <taxon>Hypoxylon</taxon>
    </lineage>
</organism>
<evidence type="ECO:0000313" key="1">
    <source>
        <dbReference type="EMBL" id="KAI4859219.1"/>
    </source>
</evidence>
<accession>A0ACB9YIP6</accession>
<keyword evidence="2" id="KW-1185">Reference proteome</keyword>
<protein>
    <submittedName>
        <fullName evidence="1">FAD-binding domain-containing protein</fullName>
    </submittedName>
</protein>
<proteinExistence type="predicted"/>